<evidence type="ECO:0000313" key="1">
    <source>
        <dbReference type="EMBL" id="KZB87796.1"/>
    </source>
</evidence>
<evidence type="ECO:0000313" key="4">
    <source>
        <dbReference type="Proteomes" id="UP000186883"/>
    </source>
</evidence>
<evidence type="ECO:0000313" key="3">
    <source>
        <dbReference type="Proteomes" id="UP000076321"/>
    </source>
</evidence>
<gene>
    <name evidence="2" type="ORF">ATP06_0213710</name>
    <name evidence="1" type="ORF">AVL48_22950</name>
</gene>
<protein>
    <submittedName>
        <fullName evidence="1">Uncharacterized protein</fullName>
    </submittedName>
</protein>
<dbReference type="EMBL" id="LOBU02000012">
    <property type="protein sequence ID" value="OKA08498.1"/>
    <property type="molecule type" value="Genomic_DNA"/>
</dbReference>
<evidence type="ECO:0000313" key="2">
    <source>
        <dbReference type="EMBL" id="OKA08498.1"/>
    </source>
</evidence>
<reference evidence="2 4" key="2">
    <citation type="submission" date="2016-11" db="EMBL/GenBank/DDBJ databases">
        <title>Genome sequencing of Amycolatopsis regifaucium.</title>
        <authorList>
            <person name="Mayilraj S."/>
            <person name="Kaur N."/>
        </authorList>
    </citation>
    <scope>NUCLEOTIDE SEQUENCE [LARGE SCALE GENOMIC DNA]</scope>
    <source>
        <strain evidence="2 4">GY080</strain>
    </source>
</reference>
<proteinExistence type="predicted"/>
<dbReference type="Proteomes" id="UP000186883">
    <property type="component" value="Unassembled WGS sequence"/>
</dbReference>
<organism evidence="1 3">
    <name type="scientific">Amycolatopsis regifaucium</name>
    <dbReference type="NCBI Taxonomy" id="546365"/>
    <lineage>
        <taxon>Bacteria</taxon>
        <taxon>Bacillati</taxon>
        <taxon>Actinomycetota</taxon>
        <taxon>Actinomycetes</taxon>
        <taxon>Pseudonocardiales</taxon>
        <taxon>Pseudonocardiaceae</taxon>
        <taxon>Amycolatopsis</taxon>
    </lineage>
</organism>
<sequence>MAGLVTVAALAEGTVALGLVVDAGALELLLGATEVPGMAEVCGAAVPGVCSSQPAIKNSAAAAQVTPSGRIVMVPPVELLLTRGE</sequence>
<dbReference type="Proteomes" id="UP000076321">
    <property type="component" value="Unassembled WGS sequence"/>
</dbReference>
<name>A0A154MU24_9PSEU</name>
<dbReference type="AlphaFoldDB" id="A0A154MU24"/>
<keyword evidence="4" id="KW-1185">Reference proteome</keyword>
<reference evidence="1 3" key="1">
    <citation type="submission" date="2015-12" db="EMBL/GenBank/DDBJ databases">
        <title>Amycolatopsis regifaucium genome sequencing and assembly.</title>
        <authorList>
            <person name="Mayilraj S."/>
        </authorList>
    </citation>
    <scope>NUCLEOTIDE SEQUENCE [LARGE SCALE GENOMIC DNA]</scope>
    <source>
        <strain evidence="1 3">GY080</strain>
    </source>
</reference>
<dbReference type="EMBL" id="LQCI01000003">
    <property type="protein sequence ID" value="KZB87796.1"/>
    <property type="molecule type" value="Genomic_DNA"/>
</dbReference>
<accession>A0A154MU24</accession>
<comment type="caution">
    <text evidence="1">The sequence shown here is derived from an EMBL/GenBank/DDBJ whole genome shotgun (WGS) entry which is preliminary data.</text>
</comment>